<dbReference type="EMBL" id="JAFBMS010000009">
    <property type="protein sequence ID" value="KAG9349676.1"/>
    <property type="molecule type" value="Genomic_DNA"/>
</dbReference>
<name>A0A8T2PD61_9TELE</name>
<evidence type="ECO:0000256" key="3">
    <source>
        <dbReference type="SAM" id="SignalP"/>
    </source>
</evidence>
<dbReference type="AlphaFoldDB" id="A0A8T2PD61"/>
<evidence type="ECO:0000256" key="2">
    <source>
        <dbReference type="SAM" id="MobiDB-lite"/>
    </source>
</evidence>
<sequence>MMSFSCVSFGLVAALCVVAAHSAWEESTVVPVRLDPVQAAGSPEQWRTLSDEEKEKDSERRVFQLDVFGQRMILDLEPDQTFLAPGFIFQVVGQTGTPKPETQQESDSAAYHCFYSGSVNGEVNSAAALNLCHGLKGGFYLHGEEYFIQPSNATDVQTSEVDLHLIRRRSRGSLAEEGSSKCGVNEEEERVPESPEKEAKEGDPISDYTAHHRSRRFVSTPRYVEIMLVADQSMAEFHGAGLKPYLLTIMAVASRLYRHPTIRNPISLAVVKLLVVYDEQHGPEVSSNAALTLRNFCKWQRQHNPPSDRNPEHYDTAVLFTRQVLHTNSHVCLNTHICTYMYTNHNTYR</sequence>
<reference evidence="6" key="1">
    <citation type="thesis" date="2021" institute="BYU ScholarsArchive" country="Provo, UT, USA">
        <title>Applications of and Algorithms for Genome Assembly and Genomic Analyses with an Emphasis on Marine Teleosts.</title>
        <authorList>
            <person name="Pickett B.D."/>
        </authorList>
    </citation>
    <scope>NUCLEOTIDE SEQUENCE</scope>
    <source>
        <strain evidence="6">HI-2016</strain>
    </source>
</reference>
<dbReference type="OrthoDB" id="412680at2759"/>
<feature type="compositionally biased region" description="Basic and acidic residues" evidence="2">
    <location>
        <begin position="191"/>
        <end position="203"/>
    </location>
</feature>
<feature type="region of interest" description="Disordered" evidence="2">
    <location>
        <begin position="174"/>
        <end position="206"/>
    </location>
</feature>
<evidence type="ECO:0000256" key="1">
    <source>
        <dbReference type="ARBA" id="ARBA00023157"/>
    </source>
</evidence>
<feature type="chain" id="PRO_5035731908" evidence="3">
    <location>
        <begin position="21"/>
        <end position="349"/>
    </location>
</feature>
<evidence type="ECO:0000313" key="6">
    <source>
        <dbReference type="EMBL" id="KAG9349676.1"/>
    </source>
</evidence>
<feature type="domain" description="Peptidase M12B" evidence="4">
    <location>
        <begin position="222"/>
        <end position="340"/>
    </location>
</feature>
<dbReference type="InterPro" id="IPR002870">
    <property type="entry name" value="Peptidase_M12B_N"/>
</dbReference>
<gene>
    <name evidence="6" type="ORF">JZ751_028124</name>
</gene>
<dbReference type="SUPFAM" id="SSF55486">
    <property type="entry name" value="Metalloproteases ('zincins'), catalytic domain"/>
    <property type="match status" value="1"/>
</dbReference>
<evidence type="ECO:0000259" key="5">
    <source>
        <dbReference type="Pfam" id="PF01562"/>
    </source>
</evidence>
<dbReference type="GO" id="GO:0006508">
    <property type="term" value="P:proteolysis"/>
    <property type="evidence" value="ECO:0007669"/>
    <property type="project" value="InterPro"/>
</dbReference>
<accession>A0A8T2PD61</accession>
<dbReference type="Pfam" id="PF01562">
    <property type="entry name" value="Pep_M12B_propep"/>
    <property type="match status" value="1"/>
</dbReference>
<dbReference type="PANTHER" id="PTHR11905:SF256">
    <property type="entry name" value="PEPTIDASE M12B DOMAIN-CONTAINING PROTEIN"/>
    <property type="match status" value="1"/>
</dbReference>
<dbReference type="InterPro" id="IPR024079">
    <property type="entry name" value="MetalloPept_cat_dom_sf"/>
</dbReference>
<evidence type="ECO:0000313" key="7">
    <source>
        <dbReference type="Proteomes" id="UP000824540"/>
    </source>
</evidence>
<dbReference type="GO" id="GO:0004222">
    <property type="term" value="F:metalloendopeptidase activity"/>
    <property type="evidence" value="ECO:0007669"/>
    <property type="project" value="InterPro"/>
</dbReference>
<comment type="caution">
    <text evidence="6">The sequence shown here is derived from an EMBL/GenBank/DDBJ whole genome shotgun (WGS) entry which is preliminary data.</text>
</comment>
<keyword evidence="3" id="KW-0732">Signal</keyword>
<dbReference type="Pfam" id="PF01421">
    <property type="entry name" value="Reprolysin"/>
    <property type="match status" value="1"/>
</dbReference>
<feature type="domain" description="Peptidase M12B propeptide" evidence="5">
    <location>
        <begin position="28"/>
        <end position="120"/>
    </location>
</feature>
<dbReference type="Gene3D" id="3.40.390.10">
    <property type="entry name" value="Collagenase (Catalytic Domain)"/>
    <property type="match status" value="1"/>
</dbReference>
<keyword evidence="1" id="KW-1015">Disulfide bond</keyword>
<organism evidence="6 7">
    <name type="scientific">Albula glossodonta</name>
    <name type="common">roundjaw bonefish</name>
    <dbReference type="NCBI Taxonomy" id="121402"/>
    <lineage>
        <taxon>Eukaryota</taxon>
        <taxon>Metazoa</taxon>
        <taxon>Chordata</taxon>
        <taxon>Craniata</taxon>
        <taxon>Vertebrata</taxon>
        <taxon>Euteleostomi</taxon>
        <taxon>Actinopterygii</taxon>
        <taxon>Neopterygii</taxon>
        <taxon>Teleostei</taxon>
        <taxon>Albuliformes</taxon>
        <taxon>Albulidae</taxon>
        <taxon>Albula</taxon>
    </lineage>
</organism>
<dbReference type="Proteomes" id="UP000824540">
    <property type="component" value="Unassembled WGS sequence"/>
</dbReference>
<feature type="signal peptide" evidence="3">
    <location>
        <begin position="1"/>
        <end position="20"/>
    </location>
</feature>
<keyword evidence="7" id="KW-1185">Reference proteome</keyword>
<protein>
    <submittedName>
        <fullName evidence="6">Uncharacterized protein</fullName>
    </submittedName>
</protein>
<proteinExistence type="predicted"/>
<evidence type="ECO:0000259" key="4">
    <source>
        <dbReference type="Pfam" id="PF01421"/>
    </source>
</evidence>
<dbReference type="PANTHER" id="PTHR11905">
    <property type="entry name" value="ADAM A DISINTEGRIN AND METALLOPROTEASE DOMAIN"/>
    <property type="match status" value="1"/>
</dbReference>
<dbReference type="InterPro" id="IPR001590">
    <property type="entry name" value="Peptidase_M12B"/>
</dbReference>